<comment type="subcellular location">
    <subcellularLocation>
        <location evidence="1">Nucleus</location>
    </subcellularLocation>
</comment>
<organism evidence="8">
    <name type="scientific">Pyramimonas obovata</name>
    <dbReference type="NCBI Taxonomy" id="1411642"/>
    <lineage>
        <taxon>Eukaryota</taxon>
        <taxon>Viridiplantae</taxon>
        <taxon>Chlorophyta</taxon>
        <taxon>Pyramimonadophyceae</taxon>
        <taxon>Pyramimonadales</taxon>
        <taxon>Pyramimonadaceae</taxon>
        <taxon>Pyramimonas</taxon>
        <taxon>Pyramimonas incertae sedis</taxon>
    </lineage>
</organism>
<comment type="similarity">
    <text evidence="2">Belongs to the SPF27 family.</text>
</comment>
<dbReference type="GO" id="GO:0000974">
    <property type="term" value="C:Prp19 complex"/>
    <property type="evidence" value="ECO:0007669"/>
    <property type="project" value="TreeGrafter"/>
</dbReference>
<evidence type="ECO:0000256" key="1">
    <source>
        <dbReference type="ARBA" id="ARBA00004123"/>
    </source>
</evidence>
<dbReference type="AlphaFoldDB" id="A0A7S0MSM4"/>
<evidence type="ECO:0008006" key="9">
    <source>
        <dbReference type="Google" id="ProtNLM"/>
    </source>
</evidence>
<evidence type="ECO:0000256" key="4">
    <source>
        <dbReference type="ARBA" id="ARBA00022728"/>
    </source>
</evidence>
<keyword evidence="7" id="KW-0175">Coiled coil</keyword>
<reference evidence="8" key="1">
    <citation type="submission" date="2021-01" db="EMBL/GenBank/DDBJ databases">
        <authorList>
            <person name="Corre E."/>
            <person name="Pelletier E."/>
            <person name="Niang G."/>
            <person name="Scheremetjew M."/>
            <person name="Finn R."/>
            <person name="Kale V."/>
            <person name="Holt S."/>
            <person name="Cochrane G."/>
            <person name="Meng A."/>
            <person name="Brown T."/>
            <person name="Cohen L."/>
        </authorList>
    </citation>
    <scope>NUCLEOTIDE SEQUENCE</scope>
    <source>
        <strain evidence="8">CCMP722</strain>
    </source>
</reference>
<keyword evidence="5" id="KW-0508">mRNA splicing</keyword>
<evidence type="ECO:0000256" key="2">
    <source>
        <dbReference type="ARBA" id="ARBA00010788"/>
    </source>
</evidence>
<gene>
    <name evidence="8" type="ORF">POBO1169_LOCUS1418</name>
</gene>
<dbReference type="InterPro" id="IPR008409">
    <property type="entry name" value="SPF27"/>
</dbReference>
<name>A0A7S0MSM4_9CHLO</name>
<evidence type="ECO:0000256" key="6">
    <source>
        <dbReference type="ARBA" id="ARBA00023242"/>
    </source>
</evidence>
<protein>
    <recommendedName>
        <fullName evidence="9">Pre-mRNA-splicing factor SPF27</fullName>
    </recommendedName>
</protein>
<dbReference type="Pfam" id="PF05700">
    <property type="entry name" value="BCAS2"/>
    <property type="match status" value="1"/>
</dbReference>
<evidence type="ECO:0000256" key="5">
    <source>
        <dbReference type="ARBA" id="ARBA00023187"/>
    </source>
</evidence>
<keyword evidence="6" id="KW-0539">Nucleus</keyword>
<dbReference type="GO" id="GO:0008380">
    <property type="term" value="P:RNA splicing"/>
    <property type="evidence" value="ECO:0007669"/>
    <property type="project" value="UniProtKB-KW"/>
</dbReference>
<dbReference type="PANTHER" id="PTHR13296:SF0">
    <property type="entry name" value="PRE-MRNA-SPLICING FACTOR SPF27"/>
    <property type="match status" value="1"/>
</dbReference>
<dbReference type="EMBL" id="HBFA01002848">
    <property type="protein sequence ID" value="CAD8650191.1"/>
    <property type="molecule type" value="Transcribed_RNA"/>
</dbReference>
<keyword evidence="4" id="KW-0747">Spliceosome</keyword>
<evidence type="ECO:0000256" key="3">
    <source>
        <dbReference type="ARBA" id="ARBA00022664"/>
    </source>
</evidence>
<dbReference type="GO" id="GO:0006397">
    <property type="term" value="P:mRNA processing"/>
    <property type="evidence" value="ECO:0007669"/>
    <property type="project" value="UniProtKB-KW"/>
</dbReference>
<dbReference type="PANTHER" id="PTHR13296">
    <property type="entry name" value="BCAS2 PROTEIN"/>
    <property type="match status" value="1"/>
</dbReference>
<dbReference type="GO" id="GO:0071013">
    <property type="term" value="C:catalytic step 2 spliceosome"/>
    <property type="evidence" value="ECO:0007669"/>
    <property type="project" value="TreeGrafter"/>
</dbReference>
<keyword evidence="3" id="KW-0507">mRNA processing</keyword>
<accession>A0A7S0MSM4</accession>
<evidence type="ECO:0000313" key="8">
    <source>
        <dbReference type="EMBL" id="CAD8650191.1"/>
    </source>
</evidence>
<feature type="coiled-coil region" evidence="7">
    <location>
        <begin position="169"/>
        <end position="231"/>
    </location>
</feature>
<sequence length="242" mass="27736">MGTEAPMLLDGVSHADASKIGRWGYDANIDSLPYADELPEHWKDEVEKEIRLEMRRSTKTPKDYLAELPPFPPTRFPPGSLIDQELKRVGLGASLAPMDQTRFRLDPPALNRRNDVNAWKQALNNAHSQLEHQALRLTNLELLFKYGANAWKANLNHLEASTITTTKVRDELKSQIEAMNQERKLQQEVTGLELKQLQEEWMSLLEKNMHIAEECAKLEVEIEELKREEEATGPKEEVMEEA</sequence>
<proteinExistence type="inferred from homology"/>
<evidence type="ECO:0000256" key="7">
    <source>
        <dbReference type="SAM" id="Coils"/>
    </source>
</evidence>
<dbReference type="GO" id="GO:0071011">
    <property type="term" value="C:precatalytic spliceosome"/>
    <property type="evidence" value="ECO:0007669"/>
    <property type="project" value="TreeGrafter"/>
</dbReference>